<organism evidence="1 2">
    <name type="scientific">Empedobacter tilapiae</name>
    <dbReference type="NCBI Taxonomy" id="2491114"/>
    <lineage>
        <taxon>Bacteria</taxon>
        <taxon>Pseudomonadati</taxon>
        <taxon>Bacteroidota</taxon>
        <taxon>Flavobacteriia</taxon>
        <taxon>Flavobacteriales</taxon>
        <taxon>Weeksellaceae</taxon>
        <taxon>Empedobacter</taxon>
    </lineage>
</organism>
<keyword evidence="2" id="KW-1185">Reference proteome</keyword>
<proteinExistence type="predicted"/>
<protein>
    <submittedName>
        <fullName evidence="1">Uncharacterized protein</fullName>
    </submittedName>
</protein>
<dbReference type="EMBL" id="SRPE01000014">
    <property type="protein sequence ID" value="TGN22576.1"/>
    <property type="molecule type" value="Genomic_DNA"/>
</dbReference>
<gene>
    <name evidence="1" type="ORF">E4J94_16165</name>
</gene>
<reference evidence="1 2" key="1">
    <citation type="submission" date="2019-03" db="EMBL/GenBank/DDBJ databases">
        <title>Empedobacter tilapiae sp. nov., isolated from an intestine of Nile tilapia Oreochromis niloticus.</title>
        <authorList>
            <person name="Kim Y.-O."/>
            <person name="Yoon J.-H."/>
        </authorList>
    </citation>
    <scope>NUCLEOTIDE SEQUENCE [LARGE SCALE GENOMIC DNA]</scope>
    <source>
        <strain evidence="1 2">MRS2</strain>
    </source>
</reference>
<evidence type="ECO:0000313" key="1">
    <source>
        <dbReference type="EMBL" id="TGN22576.1"/>
    </source>
</evidence>
<dbReference type="RefSeq" id="WP_135836822.1">
    <property type="nucleotide sequence ID" value="NZ_CAUQWU010000001.1"/>
</dbReference>
<evidence type="ECO:0000313" key="2">
    <source>
        <dbReference type="Proteomes" id="UP000297998"/>
    </source>
</evidence>
<dbReference type="Proteomes" id="UP000297998">
    <property type="component" value="Unassembled WGS sequence"/>
</dbReference>
<comment type="caution">
    <text evidence="1">The sequence shown here is derived from an EMBL/GenBank/DDBJ whole genome shotgun (WGS) entry which is preliminary data.</text>
</comment>
<sequence>MNFAFTTQKFQDWFTQQWVILWGRKINPTDYPWLIAPFGELNGIGEEFIYQLAEKENLIVIRNSTSKGLLNSINELNLTDNQLENLSKKVIDFYECTANYNLEFNVKWNSFFTFFGYLVNQLFSQRINQLNIPTKNITQSEDLESEIITLNNQNNEVKYTIWLRKFKTSGKVIYSGIYGTCILPSNRTCIKAVFPLPKGNATVIMKASVGNKKELILDSSGKKFGDTGFYFLLNDAKYNYWAQFISSFTDQLIIKEKENNLQAIQTLKLWNFNVSQFTYYIQKK</sequence>
<accession>A0A4Z1AYQ8</accession>
<dbReference type="OrthoDB" id="3678706at2"/>
<dbReference type="AlphaFoldDB" id="A0A4Z1AYQ8"/>
<name>A0A4Z1AYQ8_9FLAO</name>